<sequence>MDAIKRHKDMLKERLVVLIVLANNNATEYLAMKTNHPSWGLRHLVAISESLGPEWQTFHLRNSRTSSEKLKRGGGGEGVEQNGRPLKLTRREMKPEDFFPLLKSALPSMRRFTHRHPEEESLEMHLPNLIGDKSQKYLIPQMFEKEDKSNFPSPPSRNQSSILGAAPSGCHF</sequence>
<evidence type="ECO:0000313" key="3">
    <source>
        <dbReference type="Proteomes" id="UP001054945"/>
    </source>
</evidence>
<comment type="caution">
    <text evidence="2">The sequence shown here is derived from an EMBL/GenBank/DDBJ whole genome shotgun (WGS) entry which is preliminary data.</text>
</comment>
<dbReference type="Proteomes" id="UP001054945">
    <property type="component" value="Unassembled WGS sequence"/>
</dbReference>
<name>A0AAV4QBM1_CAEEX</name>
<dbReference type="AlphaFoldDB" id="A0AAV4QBM1"/>
<feature type="region of interest" description="Disordered" evidence="1">
    <location>
        <begin position="63"/>
        <end position="84"/>
    </location>
</feature>
<proteinExistence type="predicted"/>
<dbReference type="EMBL" id="BPLR01005999">
    <property type="protein sequence ID" value="GIY06799.1"/>
    <property type="molecule type" value="Genomic_DNA"/>
</dbReference>
<feature type="region of interest" description="Disordered" evidence="1">
    <location>
        <begin position="145"/>
        <end position="172"/>
    </location>
</feature>
<keyword evidence="3" id="KW-1185">Reference proteome</keyword>
<evidence type="ECO:0000256" key="1">
    <source>
        <dbReference type="SAM" id="MobiDB-lite"/>
    </source>
</evidence>
<evidence type="ECO:0000313" key="2">
    <source>
        <dbReference type="EMBL" id="GIY06799.1"/>
    </source>
</evidence>
<protein>
    <submittedName>
        <fullName evidence="2">Uncharacterized protein</fullName>
    </submittedName>
</protein>
<accession>A0AAV4QBM1</accession>
<reference evidence="2 3" key="1">
    <citation type="submission" date="2021-06" db="EMBL/GenBank/DDBJ databases">
        <title>Caerostris extrusa draft genome.</title>
        <authorList>
            <person name="Kono N."/>
            <person name="Arakawa K."/>
        </authorList>
    </citation>
    <scope>NUCLEOTIDE SEQUENCE [LARGE SCALE GENOMIC DNA]</scope>
</reference>
<organism evidence="2 3">
    <name type="scientific">Caerostris extrusa</name>
    <name type="common">Bark spider</name>
    <name type="synonym">Caerostris bankana</name>
    <dbReference type="NCBI Taxonomy" id="172846"/>
    <lineage>
        <taxon>Eukaryota</taxon>
        <taxon>Metazoa</taxon>
        <taxon>Ecdysozoa</taxon>
        <taxon>Arthropoda</taxon>
        <taxon>Chelicerata</taxon>
        <taxon>Arachnida</taxon>
        <taxon>Araneae</taxon>
        <taxon>Araneomorphae</taxon>
        <taxon>Entelegynae</taxon>
        <taxon>Araneoidea</taxon>
        <taxon>Araneidae</taxon>
        <taxon>Caerostris</taxon>
    </lineage>
</organism>
<gene>
    <name evidence="2" type="ORF">CEXT_589601</name>
</gene>